<evidence type="ECO:0000313" key="2">
    <source>
        <dbReference type="EMBL" id="KIL74202.1"/>
    </source>
</evidence>
<sequence>MKKAVITVVLAVSLCLIGLAAAVVWQSAEDNDVQKYIKKTYTDDDHLIYAYPNNPHSQYLSESIGLYMNYLLLIDDQKTFNVLVQQLKNHFFVKKENALYISWVLKENANTNALIDDVRIIAALRKGASQFGENEYAELANKLARTIERQQTADGIYVDYVDWAYNESARRVTLSYLTPDFFYVLKKTVPSKEILTSLDEKKVFFPEYYDLTKRTYSYGAKIHMIDQLLIAINRENVHEPSRAFHKWIIEEWKAEGRIAGQYFRKTAEPAVEYESLAVYAYLEEYFRTTGDGQLAEEVHERSTQLVKNGILKEAHFFDYILYETKKTQ</sequence>
<protein>
    <recommendedName>
        <fullName evidence="4">Glycoside transferase</fullName>
    </recommendedName>
</protein>
<gene>
    <name evidence="2" type="ORF">SD77_2857</name>
</gene>
<dbReference type="SUPFAM" id="SSF48208">
    <property type="entry name" value="Six-hairpin glycosidases"/>
    <property type="match status" value="1"/>
</dbReference>
<accession>A0ABR5APD0</accession>
<dbReference type="InterPro" id="IPR012341">
    <property type="entry name" value="6hp_glycosidase-like_sf"/>
</dbReference>
<evidence type="ECO:0000313" key="3">
    <source>
        <dbReference type="Proteomes" id="UP000031982"/>
    </source>
</evidence>
<feature type="chain" id="PRO_5045794439" description="Glycoside transferase" evidence="1">
    <location>
        <begin position="23"/>
        <end position="328"/>
    </location>
</feature>
<feature type="signal peptide" evidence="1">
    <location>
        <begin position="1"/>
        <end position="22"/>
    </location>
</feature>
<keyword evidence="3" id="KW-1185">Reference proteome</keyword>
<dbReference type="RefSeq" id="WP_041114474.1">
    <property type="nucleotide sequence ID" value="NZ_JBCNFR010000079.1"/>
</dbReference>
<evidence type="ECO:0008006" key="4">
    <source>
        <dbReference type="Google" id="ProtNLM"/>
    </source>
</evidence>
<comment type="caution">
    <text evidence="2">The sequence shown here is derived from an EMBL/GenBank/DDBJ whole genome shotgun (WGS) entry which is preliminary data.</text>
</comment>
<proteinExistence type="predicted"/>
<keyword evidence="1" id="KW-0732">Signal</keyword>
<organism evidence="2 3">
    <name type="scientific">Bacillus badius</name>
    <dbReference type="NCBI Taxonomy" id="1455"/>
    <lineage>
        <taxon>Bacteria</taxon>
        <taxon>Bacillati</taxon>
        <taxon>Bacillota</taxon>
        <taxon>Bacilli</taxon>
        <taxon>Bacillales</taxon>
        <taxon>Bacillaceae</taxon>
        <taxon>Pseudobacillus</taxon>
    </lineage>
</organism>
<dbReference type="InterPro" id="IPR008928">
    <property type="entry name" value="6-hairpin_glycosidase_sf"/>
</dbReference>
<reference evidence="2 3" key="1">
    <citation type="submission" date="2015-01" db="EMBL/GenBank/DDBJ databases">
        <title>Genome Assembly of Bacillus badius MTCC 1458.</title>
        <authorList>
            <person name="Verma A."/>
            <person name="Khatri I."/>
            <person name="Mual P."/>
            <person name="Subramanian S."/>
            <person name="Krishnamurthi S."/>
        </authorList>
    </citation>
    <scope>NUCLEOTIDE SEQUENCE [LARGE SCALE GENOMIC DNA]</scope>
    <source>
        <strain evidence="2 3">MTCC 1458</strain>
    </source>
</reference>
<dbReference type="Proteomes" id="UP000031982">
    <property type="component" value="Unassembled WGS sequence"/>
</dbReference>
<dbReference type="EMBL" id="JXLP01000024">
    <property type="protein sequence ID" value="KIL74202.1"/>
    <property type="molecule type" value="Genomic_DNA"/>
</dbReference>
<evidence type="ECO:0000256" key="1">
    <source>
        <dbReference type="SAM" id="SignalP"/>
    </source>
</evidence>
<name>A0ABR5APD0_BACBA</name>
<dbReference type="Gene3D" id="1.50.10.10">
    <property type="match status" value="1"/>
</dbReference>